<dbReference type="PANTHER" id="PTHR11669">
    <property type="entry name" value="REPLICATION FACTOR C / DNA POLYMERASE III GAMMA-TAU SUBUNIT"/>
    <property type="match status" value="1"/>
</dbReference>
<evidence type="ECO:0000313" key="16">
    <source>
        <dbReference type="Proteomes" id="UP000198943"/>
    </source>
</evidence>
<dbReference type="EMBL" id="FMYW01000004">
    <property type="protein sequence ID" value="SDC29064.1"/>
    <property type="molecule type" value="Genomic_DNA"/>
</dbReference>
<evidence type="ECO:0000259" key="14">
    <source>
        <dbReference type="SMART" id="SM00382"/>
    </source>
</evidence>
<dbReference type="FunFam" id="1.10.8.60:FF:000013">
    <property type="entry name" value="DNA polymerase III subunit gamma/tau"/>
    <property type="match status" value="1"/>
</dbReference>
<dbReference type="InterPro" id="IPR022754">
    <property type="entry name" value="DNA_pol_III_gamma-3"/>
</dbReference>
<feature type="region of interest" description="Disordered" evidence="13">
    <location>
        <begin position="422"/>
        <end position="524"/>
    </location>
</feature>
<keyword evidence="12" id="KW-0175">Coiled coil</keyword>
<dbReference type="GO" id="GO:0005524">
    <property type="term" value="F:ATP binding"/>
    <property type="evidence" value="ECO:0007669"/>
    <property type="project" value="UniProtKB-KW"/>
</dbReference>
<evidence type="ECO:0000256" key="11">
    <source>
        <dbReference type="ARBA" id="ARBA00049244"/>
    </source>
</evidence>
<evidence type="ECO:0000256" key="3">
    <source>
        <dbReference type="ARBA" id="ARBA00022679"/>
    </source>
</evidence>
<feature type="compositionally biased region" description="Low complexity" evidence="13">
    <location>
        <begin position="457"/>
        <end position="471"/>
    </location>
</feature>
<dbReference type="Pfam" id="PF13177">
    <property type="entry name" value="DNA_pol3_delta2"/>
    <property type="match status" value="1"/>
</dbReference>
<dbReference type="Gene3D" id="1.20.272.10">
    <property type="match status" value="1"/>
</dbReference>
<dbReference type="RefSeq" id="WP_093729884.1">
    <property type="nucleotide sequence ID" value="NZ_FMYW01000004.1"/>
</dbReference>
<dbReference type="NCBIfam" id="TIGR00678">
    <property type="entry name" value="holB"/>
    <property type="match status" value="1"/>
</dbReference>
<dbReference type="InterPro" id="IPR012763">
    <property type="entry name" value="DNA_pol_III_sug/sutau_N"/>
</dbReference>
<evidence type="ECO:0000256" key="5">
    <source>
        <dbReference type="ARBA" id="ARBA00022705"/>
    </source>
</evidence>
<dbReference type="SUPFAM" id="SSF52540">
    <property type="entry name" value="P-loop containing nucleoside triphosphate hydrolases"/>
    <property type="match status" value="1"/>
</dbReference>
<dbReference type="InterPro" id="IPR045085">
    <property type="entry name" value="HLD_clamp_pol_III_gamma_tau"/>
</dbReference>
<feature type="coiled-coil region" evidence="12">
    <location>
        <begin position="356"/>
        <end position="383"/>
    </location>
</feature>
<name>A0A1G6KDN2_9FIRM</name>
<sequence>MAYQTLYLRWRPSGFDTLVGQAPVKQALMNALSSGRIAHAYLFTGPRGTGKTTTARIFAKALNCQNGPTNHPCGECLNCRQITDGSALDVQELDAASNRGVDDIKNLNKNADFAPVNCRYKVYIIDEAHMLTTEACNALLKTLEEPPEHVVFILATTEPQKILPTIHSRCQRFDFHPITQEEIVAHLQKVAEGSDIKAEKEALELIAAASEGGMRDALSLLEQCGVMAEKVTAETVRSVRGIIGREILRELVGAVGQREVASALTIFDRLLMQGKDISQILIELSGYMRALLLYRATPEYQPIYVTDTAEELAKLAKLYTGERILAAQEILHQAMNELRFTARGRVTAEMCLYDLCREDNRTLKTLAARVNQLEREMAALKAGGLTAAVSQEPAVIAAPAETRKEKPAEVAKVKPTEVINTKPAETTKAKPTEASKVKAAEPVEKPVQQKPKEEASVVPVKTPQPQPVTTAAKKEKAKTTVPEETKVAASPAGNNPSAIPPLVPGNRDVPGAGNGSSDQGYTPYAGDWATGDEYWTRTMEILKAERKQSIAACASHGYVMAYENQTLIVGFKMKYLCERLQKPDYREVVEDVLLRVARVPVRLQCVEDTGGKPAGKSSVKNTTGAPAGKSNTPAKGEAQPNVSESTKKAMEMFNATLHKV</sequence>
<dbReference type="InterPro" id="IPR003593">
    <property type="entry name" value="AAA+_ATPase"/>
</dbReference>
<feature type="compositionally biased region" description="Polar residues" evidence="13">
    <location>
        <begin position="618"/>
        <end position="633"/>
    </location>
</feature>
<dbReference type="Gene3D" id="3.40.50.300">
    <property type="entry name" value="P-loop containing nucleotide triphosphate hydrolases"/>
    <property type="match status" value="1"/>
</dbReference>
<evidence type="ECO:0000313" key="15">
    <source>
        <dbReference type="EMBL" id="SDC29064.1"/>
    </source>
</evidence>
<keyword evidence="4" id="KW-0548">Nucleotidyltransferase</keyword>
<reference evidence="16" key="1">
    <citation type="submission" date="2016-10" db="EMBL/GenBank/DDBJ databases">
        <authorList>
            <person name="Varghese N."/>
            <person name="Submissions S."/>
        </authorList>
    </citation>
    <scope>NUCLEOTIDE SEQUENCE [LARGE SCALE GENOMIC DNA]</scope>
    <source>
        <strain evidence="16">DSM 11005</strain>
    </source>
</reference>
<dbReference type="GO" id="GO:0006261">
    <property type="term" value="P:DNA-templated DNA replication"/>
    <property type="evidence" value="ECO:0007669"/>
    <property type="project" value="TreeGrafter"/>
</dbReference>
<protein>
    <recommendedName>
        <fullName evidence="2">DNA-directed DNA polymerase</fullName>
        <ecNumber evidence="2">2.7.7.7</ecNumber>
    </recommendedName>
</protein>
<keyword evidence="9" id="KW-0067">ATP-binding</keyword>
<dbReference type="GO" id="GO:0003677">
    <property type="term" value="F:DNA binding"/>
    <property type="evidence" value="ECO:0007669"/>
    <property type="project" value="InterPro"/>
</dbReference>
<keyword evidence="8" id="KW-0862">Zinc</keyword>
<dbReference type="FunFam" id="3.40.50.300:FF:000014">
    <property type="entry name" value="DNA polymerase III subunit gamma/tau"/>
    <property type="match status" value="1"/>
</dbReference>
<dbReference type="CDD" id="cd00009">
    <property type="entry name" value="AAA"/>
    <property type="match status" value="1"/>
</dbReference>
<dbReference type="GO" id="GO:0008408">
    <property type="term" value="F:3'-5' exonuclease activity"/>
    <property type="evidence" value="ECO:0007669"/>
    <property type="project" value="InterPro"/>
</dbReference>
<keyword evidence="10" id="KW-0239">DNA-directed DNA polymerase</keyword>
<dbReference type="InterPro" id="IPR008921">
    <property type="entry name" value="DNA_pol3_clamp-load_cplx_C"/>
</dbReference>
<dbReference type="InterPro" id="IPR004622">
    <property type="entry name" value="DNA_pol_HolB"/>
</dbReference>
<dbReference type="EC" id="2.7.7.7" evidence="2"/>
<keyword evidence="7" id="KW-0547">Nucleotide-binding</keyword>
<evidence type="ECO:0000256" key="7">
    <source>
        <dbReference type="ARBA" id="ARBA00022741"/>
    </source>
</evidence>
<proteinExistence type="inferred from homology"/>
<dbReference type="Gene3D" id="1.10.8.60">
    <property type="match status" value="1"/>
</dbReference>
<dbReference type="GO" id="GO:0003887">
    <property type="term" value="F:DNA-directed DNA polymerase activity"/>
    <property type="evidence" value="ECO:0007669"/>
    <property type="project" value="UniProtKB-KW"/>
</dbReference>
<dbReference type="Pfam" id="PF22608">
    <property type="entry name" value="DNAX_ATPase_lid"/>
    <property type="match status" value="1"/>
</dbReference>
<keyword evidence="5" id="KW-0235">DNA replication</keyword>
<evidence type="ECO:0000256" key="13">
    <source>
        <dbReference type="SAM" id="MobiDB-lite"/>
    </source>
</evidence>
<feature type="compositionally biased region" description="Basic and acidic residues" evidence="13">
    <location>
        <begin position="472"/>
        <end position="486"/>
    </location>
</feature>
<comment type="catalytic activity">
    <reaction evidence="11">
        <text>DNA(n) + a 2'-deoxyribonucleoside 5'-triphosphate = DNA(n+1) + diphosphate</text>
        <dbReference type="Rhea" id="RHEA:22508"/>
        <dbReference type="Rhea" id="RHEA-COMP:17339"/>
        <dbReference type="Rhea" id="RHEA-COMP:17340"/>
        <dbReference type="ChEBI" id="CHEBI:33019"/>
        <dbReference type="ChEBI" id="CHEBI:61560"/>
        <dbReference type="ChEBI" id="CHEBI:173112"/>
        <dbReference type="EC" id="2.7.7.7"/>
    </reaction>
</comment>
<evidence type="ECO:0000256" key="4">
    <source>
        <dbReference type="ARBA" id="ARBA00022695"/>
    </source>
</evidence>
<feature type="region of interest" description="Disordered" evidence="13">
    <location>
        <begin position="607"/>
        <end position="644"/>
    </location>
</feature>
<evidence type="ECO:0000256" key="6">
    <source>
        <dbReference type="ARBA" id="ARBA00022723"/>
    </source>
</evidence>
<keyword evidence="6" id="KW-0479">Metal-binding</keyword>
<dbReference type="PANTHER" id="PTHR11669:SF0">
    <property type="entry name" value="PROTEIN STICHEL-LIKE 2"/>
    <property type="match status" value="1"/>
</dbReference>
<comment type="similarity">
    <text evidence="1">Belongs to the DnaX/STICHEL family.</text>
</comment>
<organism evidence="15 16">
    <name type="scientific">Succiniclasticum ruminis</name>
    <dbReference type="NCBI Taxonomy" id="40841"/>
    <lineage>
        <taxon>Bacteria</taxon>
        <taxon>Bacillati</taxon>
        <taxon>Bacillota</taxon>
        <taxon>Negativicutes</taxon>
        <taxon>Acidaminococcales</taxon>
        <taxon>Acidaminococcaceae</taxon>
        <taxon>Succiniclasticum</taxon>
    </lineage>
</organism>
<dbReference type="InterPro" id="IPR027417">
    <property type="entry name" value="P-loop_NTPase"/>
</dbReference>
<evidence type="ECO:0000256" key="10">
    <source>
        <dbReference type="ARBA" id="ARBA00022932"/>
    </source>
</evidence>
<feature type="compositionally biased region" description="Basic and acidic residues" evidence="13">
    <location>
        <begin position="425"/>
        <end position="444"/>
    </location>
</feature>
<feature type="domain" description="AAA+ ATPase" evidence="14">
    <location>
        <begin position="37"/>
        <end position="179"/>
    </location>
</feature>
<dbReference type="SMART" id="SM00382">
    <property type="entry name" value="AAA"/>
    <property type="match status" value="1"/>
</dbReference>
<dbReference type="SUPFAM" id="SSF48019">
    <property type="entry name" value="post-AAA+ oligomerization domain-like"/>
    <property type="match status" value="1"/>
</dbReference>
<dbReference type="CDD" id="cd18137">
    <property type="entry name" value="HLD_clamp_pol_III_gamma_tau"/>
    <property type="match status" value="1"/>
</dbReference>
<evidence type="ECO:0000256" key="8">
    <source>
        <dbReference type="ARBA" id="ARBA00022833"/>
    </source>
</evidence>
<evidence type="ECO:0000256" key="12">
    <source>
        <dbReference type="SAM" id="Coils"/>
    </source>
</evidence>
<gene>
    <name evidence="15" type="ORF">SAMN04487864_104206</name>
</gene>
<dbReference type="OrthoDB" id="9810148at2"/>
<evidence type="ECO:0000256" key="2">
    <source>
        <dbReference type="ARBA" id="ARBA00012417"/>
    </source>
</evidence>
<dbReference type="Proteomes" id="UP000198943">
    <property type="component" value="Unassembled WGS sequence"/>
</dbReference>
<dbReference type="InterPro" id="IPR050238">
    <property type="entry name" value="DNA_Rep/Repair_Clamp_Loader"/>
</dbReference>
<keyword evidence="3" id="KW-0808">Transferase</keyword>
<dbReference type="Pfam" id="PF12169">
    <property type="entry name" value="DNA_pol3_gamma3"/>
    <property type="match status" value="1"/>
</dbReference>
<evidence type="ECO:0000256" key="9">
    <source>
        <dbReference type="ARBA" id="ARBA00022840"/>
    </source>
</evidence>
<dbReference type="NCBIfam" id="TIGR02397">
    <property type="entry name" value="dnaX_nterm"/>
    <property type="match status" value="1"/>
</dbReference>
<accession>A0A1G6KDN2</accession>
<dbReference type="AlphaFoldDB" id="A0A1G6KDN2"/>
<dbReference type="GO" id="GO:0046872">
    <property type="term" value="F:metal ion binding"/>
    <property type="evidence" value="ECO:0007669"/>
    <property type="project" value="UniProtKB-KW"/>
</dbReference>
<dbReference type="GO" id="GO:0009360">
    <property type="term" value="C:DNA polymerase III complex"/>
    <property type="evidence" value="ECO:0007669"/>
    <property type="project" value="InterPro"/>
</dbReference>
<keyword evidence="16" id="KW-1185">Reference proteome</keyword>
<evidence type="ECO:0000256" key="1">
    <source>
        <dbReference type="ARBA" id="ARBA00006360"/>
    </source>
</evidence>
<dbReference type="NCBIfam" id="NF004046">
    <property type="entry name" value="PRK05563.1"/>
    <property type="match status" value="1"/>
</dbReference>